<feature type="transmembrane region" description="Helical" evidence="6">
    <location>
        <begin position="41"/>
        <end position="65"/>
    </location>
</feature>
<gene>
    <name evidence="8" type="ORF">R4Z09_21815</name>
</gene>
<organism evidence="8 9">
    <name type="scientific">Niallia oryzisoli</name>
    <dbReference type="NCBI Taxonomy" id="1737571"/>
    <lineage>
        <taxon>Bacteria</taxon>
        <taxon>Bacillati</taxon>
        <taxon>Bacillota</taxon>
        <taxon>Bacilli</taxon>
        <taxon>Bacillales</taxon>
        <taxon>Bacillaceae</taxon>
        <taxon>Niallia</taxon>
    </lineage>
</organism>
<feature type="transmembrane region" description="Helical" evidence="6">
    <location>
        <begin position="151"/>
        <end position="169"/>
    </location>
</feature>
<evidence type="ECO:0000259" key="7">
    <source>
        <dbReference type="Pfam" id="PF05425"/>
    </source>
</evidence>
<accession>A0ABZ2C9I2</accession>
<evidence type="ECO:0000256" key="2">
    <source>
        <dbReference type="ARBA" id="ARBA00022475"/>
    </source>
</evidence>
<dbReference type="EMBL" id="CP137640">
    <property type="protein sequence ID" value="WVX79902.1"/>
    <property type="molecule type" value="Genomic_DNA"/>
</dbReference>
<keyword evidence="4 6" id="KW-1133">Transmembrane helix</keyword>
<evidence type="ECO:0000256" key="4">
    <source>
        <dbReference type="ARBA" id="ARBA00022989"/>
    </source>
</evidence>
<proteinExistence type="predicted"/>
<feature type="transmembrane region" description="Helical" evidence="6">
    <location>
        <begin position="85"/>
        <end position="106"/>
    </location>
</feature>
<name>A0ABZ2C9I2_9BACI</name>
<sequence length="364" mass="41263">MILIGTLTQSLLYLCFAILVGTFILSLVPGNKKPEIHVPKWVLLTAIGGIGLFSFFPVWELILYLKQNIGLSFSLLQSVLLTFEVGKAWLVTYLLATLLFLYVIWVDYRKRPSYALIGLLFALFLILALGWSSHASTYDPVVGFMSHSLHFTAVSIWVGILFMVSWFSINHANWSRFLKWYTPVAILCFLSTIITGLVLMTFVVEFNDYFNSWMLPYGQSLLMKHLLIIPLFIYAMVNGFFVKKKLLHDEHYNPKPWAKLESVVILLIFAATAAMGQQAPPHETVVTIEGASKLFMMLYQGDFQPSMTVQLELNSVSISLIILAVLFIVLLLMSFVKKTPAFVSFLMSALLFVCLYFSIIFSIN</sequence>
<evidence type="ECO:0000313" key="8">
    <source>
        <dbReference type="EMBL" id="WVX79902.1"/>
    </source>
</evidence>
<keyword evidence="9" id="KW-1185">Reference proteome</keyword>
<feature type="transmembrane region" description="Helical" evidence="6">
    <location>
        <begin position="316"/>
        <end position="335"/>
    </location>
</feature>
<feature type="transmembrane region" description="Helical" evidence="6">
    <location>
        <begin position="181"/>
        <end position="202"/>
    </location>
</feature>
<evidence type="ECO:0000256" key="6">
    <source>
        <dbReference type="SAM" id="Phobius"/>
    </source>
</evidence>
<evidence type="ECO:0000256" key="5">
    <source>
        <dbReference type="ARBA" id="ARBA00023136"/>
    </source>
</evidence>
<keyword evidence="3 6" id="KW-0812">Transmembrane</keyword>
<feature type="transmembrane region" description="Helical" evidence="6">
    <location>
        <begin position="113"/>
        <end position="131"/>
    </location>
</feature>
<feature type="transmembrane region" description="Helical" evidence="6">
    <location>
        <begin position="6"/>
        <end position="29"/>
    </location>
</feature>
<dbReference type="PANTHER" id="PTHR34820:SF4">
    <property type="entry name" value="INNER MEMBRANE PROTEIN YEBZ"/>
    <property type="match status" value="1"/>
</dbReference>
<dbReference type="InterPro" id="IPR032694">
    <property type="entry name" value="CopC/D"/>
</dbReference>
<dbReference type="RefSeq" id="WP_338448833.1">
    <property type="nucleotide sequence ID" value="NZ_CP137640.1"/>
</dbReference>
<keyword evidence="2" id="KW-1003">Cell membrane</keyword>
<dbReference type="PANTHER" id="PTHR34820">
    <property type="entry name" value="INNER MEMBRANE PROTEIN YEBZ"/>
    <property type="match status" value="1"/>
</dbReference>
<dbReference type="Proteomes" id="UP001357223">
    <property type="component" value="Chromosome"/>
</dbReference>
<feature type="transmembrane region" description="Helical" evidence="6">
    <location>
        <begin position="342"/>
        <end position="363"/>
    </location>
</feature>
<evidence type="ECO:0000256" key="3">
    <source>
        <dbReference type="ARBA" id="ARBA00022692"/>
    </source>
</evidence>
<feature type="transmembrane region" description="Helical" evidence="6">
    <location>
        <begin position="263"/>
        <end position="280"/>
    </location>
</feature>
<dbReference type="Pfam" id="PF05425">
    <property type="entry name" value="CopD"/>
    <property type="match status" value="1"/>
</dbReference>
<protein>
    <submittedName>
        <fullName evidence="8">CopD family protein</fullName>
    </submittedName>
</protein>
<reference evidence="8 9" key="1">
    <citation type="submission" date="2023-10" db="EMBL/GenBank/DDBJ databases">
        <title>Niallia locisalis sp.nov. isolated from a salt pond sample.</title>
        <authorList>
            <person name="Li X.-J."/>
            <person name="Dong L."/>
        </authorList>
    </citation>
    <scope>NUCLEOTIDE SEQUENCE [LARGE SCALE GENOMIC DNA]</scope>
    <source>
        <strain evidence="8 9">DSM 29761</strain>
    </source>
</reference>
<feature type="domain" description="Copper resistance protein D" evidence="7">
    <location>
        <begin position="176"/>
        <end position="274"/>
    </location>
</feature>
<evidence type="ECO:0000256" key="1">
    <source>
        <dbReference type="ARBA" id="ARBA00004651"/>
    </source>
</evidence>
<dbReference type="InterPro" id="IPR008457">
    <property type="entry name" value="Cu-R_CopD_dom"/>
</dbReference>
<keyword evidence="5 6" id="KW-0472">Membrane</keyword>
<comment type="subcellular location">
    <subcellularLocation>
        <location evidence="1">Cell membrane</location>
        <topology evidence="1">Multi-pass membrane protein</topology>
    </subcellularLocation>
</comment>
<feature type="transmembrane region" description="Helical" evidence="6">
    <location>
        <begin position="222"/>
        <end position="242"/>
    </location>
</feature>
<evidence type="ECO:0000313" key="9">
    <source>
        <dbReference type="Proteomes" id="UP001357223"/>
    </source>
</evidence>